<gene>
    <name evidence="2" type="ORF">CR164_02155</name>
</gene>
<dbReference type="GO" id="GO:0016758">
    <property type="term" value="F:hexosyltransferase activity"/>
    <property type="evidence" value="ECO:0007669"/>
    <property type="project" value="UniProtKB-ARBA"/>
</dbReference>
<dbReference type="CDD" id="cd00761">
    <property type="entry name" value="Glyco_tranf_GTA_type"/>
    <property type="match status" value="1"/>
</dbReference>
<dbReference type="SUPFAM" id="SSF53448">
    <property type="entry name" value="Nucleotide-diphospho-sugar transferases"/>
    <property type="match status" value="1"/>
</dbReference>
<proteinExistence type="predicted"/>
<reference evidence="3" key="1">
    <citation type="submission" date="2017-10" db="EMBL/GenBank/DDBJ databases">
        <authorList>
            <person name="Gaisin V.A."/>
            <person name="Rysina M.S."/>
            <person name="Grouzdev D.S."/>
        </authorList>
    </citation>
    <scope>NUCLEOTIDE SEQUENCE [LARGE SCALE GENOMIC DNA]</scope>
    <source>
        <strain evidence="3">V1</strain>
    </source>
</reference>
<dbReference type="EMBL" id="PDNZ01000001">
    <property type="protein sequence ID" value="PWW83377.1"/>
    <property type="molecule type" value="Genomic_DNA"/>
</dbReference>
<dbReference type="OrthoDB" id="9815829at2"/>
<dbReference type="Pfam" id="PF00535">
    <property type="entry name" value="Glycos_transf_2"/>
    <property type="match status" value="1"/>
</dbReference>
<dbReference type="Gene3D" id="3.90.550.10">
    <property type="entry name" value="Spore Coat Polysaccharide Biosynthesis Protein SpsA, Chain A"/>
    <property type="match status" value="1"/>
</dbReference>
<name>A0A317TBH1_9CHLB</name>
<organism evidence="2 3">
    <name type="scientific">Prosthecochloris marina</name>
    <dbReference type="NCBI Taxonomy" id="2017681"/>
    <lineage>
        <taxon>Bacteria</taxon>
        <taxon>Pseudomonadati</taxon>
        <taxon>Chlorobiota</taxon>
        <taxon>Chlorobiia</taxon>
        <taxon>Chlorobiales</taxon>
        <taxon>Chlorobiaceae</taxon>
        <taxon>Prosthecochloris</taxon>
    </lineage>
</organism>
<evidence type="ECO:0000313" key="2">
    <source>
        <dbReference type="EMBL" id="PWW83377.1"/>
    </source>
</evidence>
<dbReference type="Proteomes" id="UP000246278">
    <property type="component" value="Unassembled WGS sequence"/>
</dbReference>
<evidence type="ECO:0000259" key="1">
    <source>
        <dbReference type="Pfam" id="PF00535"/>
    </source>
</evidence>
<sequence length="209" mass="24490">MNFTLYPTISVILPTYNRETRLVRAVQSVIAQTFTNWELIVVDDGSTDKTFERISEFMKQYQTIRYMKHSNRKPAISRNAGIQASFGRYITFLDSDDHYLPEHLESRFIYLEKHPDTDLISGGFCGDDDVYVTDCYHPERTIHIQKCILGATLFGKRNLFFSLGGFENLDYAEDTDFWKRASERFSVKKLVEPKTYVYERSDDSITRNR</sequence>
<evidence type="ECO:0000313" key="3">
    <source>
        <dbReference type="Proteomes" id="UP000246278"/>
    </source>
</evidence>
<accession>A0A317TBH1</accession>
<dbReference type="PANTHER" id="PTHR22916">
    <property type="entry name" value="GLYCOSYLTRANSFERASE"/>
    <property type="match status" value="1"/>
</dbReference>
<keyword evidence="3" id="KW-1185">Reference proteome</keyword>
<keyword evidence="2" id="KW-0808">Transferase</keyword>
<feature type="domain" description="Glycosyltransferase 2-like" evidence="1">
    <location>
        <begin position="10"/>
        <end position="120"/>
    </location>
</feature>
<dbReference type="PANTHER" id="PTHR22916:SF3">
    <property type="entry name" value="UDP-GLCNAC:BETAGAL BETA-1,3-N-ACETYLGLUCOSAMINYLTRANSFERASE-LIKE PROTEIN 1"/>
    <property type="match status" value="1"/>
</dbReference>
<dbReference type="RefSeq" id="WP_110022257.1">
    <property type="nucleotide sequence ID" value="NZ_PDNZ01000001.1"/>
</dbReference>
<comment type="caution">
    <text evidence="2">The sequence shown here is derived from an EMBL/GenBank/DDBJ whole genome shotgun (WGS) entry which is preliminary data.</text>
</comment>
<protein>
    <submittedName>
        <fullName evidence="2">Glycosyl transferase</fullName>
    </submittedName>
</protein>
<dbReference type="InterPro" id="IPR029044">
    <property type="entry name" value="Nucleotide-diphossugar_trans"/>
</dbReference>
<dbReference type="AlphaFoldDB" id="A0A317TBH1"/>
<dbReference type="InterPro" id="IPR001173">
    <property type="entry name" value="Glyco_trans_2-like"/>
</dbReference>